<feature type="transmembrane region" description="Helical" evidence="2">
    <location>
        <begin position="385"/>
        <end position="405"/>
    </location>
</feature>
<dbReference type="OrthoDB" id="9802500at2"/>
<evidence type="ECO:0000313" key="5">
    <source>
        <dbReference type="Proteomes" id="UP000292939"/>
    </source>
</evidence>
<accession>A0A4P6UM42</accession>
<protein>
    <submittedName>
        <fullName evidence="4">CHASE2 domain-containing protein</fullName>
    </submittedName>
</protein>
<dbReference type="EMBL" id="CP031395">
    <property type="protein sequence ID" value="QBK05185.1"/>
    <property type="molecule type" value="Genomic_DNA"/>
</dbReference>
<evidence type="ECO:0000256" key="2">
    <source>
        <dbReference type="SAM" id="Phobius"/>
    </source>
</evidence>
<evidence type="ECO:0000313" key="4">
    <source>
        <dbReference type="EMBL" id="QBK05185.1"/>
    </source>
</evidence>
<feature type="compositionally biased region" description="Low complexity" evidence="1">
    <location>
        <begin position="530"/>
        <end position="545"/>
    </location>
</feature>
<dbReference type="InterPro" id="IPR007890">
    <property type="entry name" value="CHASE2"/>
</dbReference>
<feature type="domain" description="CHASE2" evidence="3">
    <location>
        <begin position="79"/>
        <end position="375"/>
    </location>
</feature>
<keyword evidence="2" id="KW-0812">Transmembrane</keyword>
<evidence type="ECO:0000259" key="3">
    <source>
        <dbReference type="SMART" id="SM01080"/>
    </source>
</evidence>
<feature type="transmembrane region" description="Helical" evidence="2">
    <location>
        <begin position="417"/>
        <end position="437"/>
    </location>
</feature>
<dbReference type="Pfam" id="PF05226">
    <property type="entry name" value="CHASE2"/>
    <property type="match status" value="1"/>
</dbReference>
<proteinExistence type="predicted"/>
<keyword evidence="2" id="KW-0472">Membrane</keyword>
<reference evidence="4 5" key="1">
    <citation type="submission" date="2018-07" db="EMBL/GenBank/DDBJ databases">
        <title>Exploring interactions and the metabolic potential of the ultra-small soil bacteria Hylemonella gracilis.</title>
        <authorList>
            <person name="Tyc O."/>
            <person name="Kulkarni P."/>
            <person name="Gawehns F."/>
            <person name="Hundscheid M."/>
            <person name="Zweers H."/>
            <person name="Garbeva P."/>
        </authorList>
    </citation>
    <scope>NUCLEOTIDE SEQUENCE [LARGE SCALE GENOMIC DNA]</scope>
    <source>
        <strain evidence="4 5">NS1</strain>
    </source>
</reference>
<feature type="region of interest" description="Disordered" evidence="1">
    <location>
        <begin position="485"/>
        <end position="553"/>
    </location>
</feature>
<name>A0A4P6UM42_9BURK</name>
<dbReference type="KEGG" id="hgr:DW355_10815"/>
<feature type="transmembrane region" description="Helical" evidence="2">
    <location>
        <begin position="359"/>
        <end position="378"/>
    </location>
</feature>
<dbReference type="AlphaFoldDB" id="A0A4P6UM42"/>
<sequence>MLEWVAGIVHLARGQGKRGKHMGRNTQAGKARQTGMAGKAQDAAQAPRGARGPRWVSLLLALVSVVGVVWLYYAQNDFLESFEARSYDLRFKSLRGPLPVQSDITIIAIDDKSIAALGRYPWTRQQYVRLLDKLEAIKPRVVLFDVFFPEPESTEVDNALARALARAGNVVLASTFAFDAQGRVTGRTGSLPALEAAAAGRGHINLRPEDDGVNRRNDLQITYQDGPSGQTRLMPALGLSAALFMLGADTFGAEPFRVWIARGQELLRSVPVNGDGALWINYLGSAGAYPRVSFVDVLEGRVDPVLLRDKAVFLGATALGVYDMRVTPFHPNTPGVEVHAAVADNILSQRYIHRTGMQALFDLLMIVVIGFLSFAFTARLRLQRAIPAVLGLVALYLCLAYGMFLQGQWVSMVYPPVAAVLALLLGGAGVSWCWSAVRGRCAPCFPAMCPASWSISWKRTRMRRASGGQPRGDRDVHRHQGLHYLQRAQPGRGGGGPPERVPVRHGADHPRARRDGGQVHGRRHHGLLGGAAAAARPCPPGAALRPGHEAEDG</sequence>
<evidence type="ECO:0000256" key="1">
    <source>
        <dbReference type="SAM" id="MobiDB-lite"/>
    </source>
</evidence>
<feature type="region of interest" description="Disordered" evidence="1">
    <location>
        <begin position="16"/>
        <end position="46"/>
    </location>
</feature>
<keyword evidence="2" id="KW-1133">Transmembrane helix</keyword>
<gene>
    <name evidence="4" type="ORF">DW355_10815</name>
</gene>
<feature type="transmembrane region" description="Helical" evidence="2">
    <location>
        <begin position="55"/>
        <end position="73"/>
    </location>
</feature>
<organism evidence="4 5">
    <name type="scientific">Hylemonella gracilis</name>
    <dbReference type="NCBI Taxonomy" id="80880"/>
    <lineage>
        <taxon>Bacteria</taxon>
        <taxon>Pseudomonadati</taxon>
        <taxon>Pseudomonadota</taxon>
        <taxon>Betaproteobacteria</taxon>
        <taxon>Burkholderiales</taxon>
        <taxon>Comamonadaceae</taxon>
        <taxon>Hylemonella</taxon>
    </lineage>
</organism>
<dbReference type="Proteomes" id="UP000292939">
    <property type="component" value="Chromosome"/>
</dbReference>
<dbReference type="SMART" id="SM01080">
    <property type="entry name" value="CHASE2"/>
    <property type="match status" value="1"/>
</dbReference>
<feature type="compositionally biased region" description="Basic and acidic residues" evidence="1">
    <location>
        <begin position="501"/>
        <end position="517"/>
    </location>
</feature>